<sequence length="160" mass="16764">MRRALALIMALTLLVGTACARAEAESDLSTRGYGEYAVEYAGESLSAAWTACADAFRDSLERVRDDSVLREGWDALRLQLNAAGDSLYAGLLELRAQLDERAAEWSGALSDWLAEHGPELETAAGQAGQSLAEALNAADAALDSAGGALRAALDGLHVGQ</sequence>
<reference evidence="2" key="1">
    <citation type="submission" date="2020-10" db="EMBL/GenBank/DDBJ databases">
        <authorList>
            <person name="Gilroy R."/>
        </authorList>
    </citation>
    <scope>NUCLEOTIDE SEQUENCE</scope>
    <source>
        <strain evidence="2">ChiSxjej2B14-8506</strain>
    </source>
</reference>
<dbReference type="Proteomes" id="UP000824123">
    <property type="component" value="Unassembled WGS sequence"/>
</dbReference>
<dbReference type="EMBL" id="DVNK01000041">
    <property type="protein sequence ID" value="HIU46944.1"/>
    <property type="molecule type" value="Genomic_DNA"/>
</dbReference>
<dbReference type="PROSITE" id="PS51257">
    <property type="entry name" value="PROKAR_LIPOPROTEIN"/>
    <property type="match status" value="1"/>
</dbReference>
<organism evidence="2 3">
    <name type="scientific">Candidatus Fimadaptatus faecigallinarum</name>
    <dbReference type="NCBI Taxonomy" id="2840814"/>
    <lineage>
        <taxon>Bacteria</taxon>
        <taxon>Bacillati</taxon>
        <taxon>Bacillota</taxon>
        <taxon>Clostridia</taxon>
        <taxon>Eubacteriales</taxon>
        <taxon>Candidatus Fimadaptatus</taxon>
    </lineage>
</organism>
<feature type="signal peptide" evidence="1">
    <location>
        <begin position="1"/>
        <end position="20"/>
    </location>
</feature>
<protein>
    <submittedName>
        <fullName evidence="2">Uncharacterized protein</fullName>
    </submittedName>
</protein>
<keyword evidence="1" id="KW-0732">Signal</keyword>
<name>A0A9D1LRZ3_9FIRM</name>
<gene>
    <name evidence="2" type="ORF">IAC59_06765</name>
</gene>
<evidence type="ECO:0000313" key="2">
    <source>
        <dbReference type="EMBL" id="HIU46944.1"/>
    </source>
</evidence>
<dbReference type="AlphaFoldDB" id="A0A9D1LRZ3"/>
<evidence type="ECO:0000313" key="3">
    <source>
        <dbReference type="Proteomes" id="UP000824123"/>
    </source>
</evidence>
<comment type="caution">
    <text evidence="2">The sequence shown here is derived from an EMBL/GenBank/DDBJ whole genome shotgun (WGS) entry which is preliminary data.</text>
</comment>
<proteinExistence type="predicted"/>
<feature type="chain" id="PRO_5038416431" evidence="1">
    <location>
        <begin position="21"/>
        <end position="160"/>
    </location>
</feature>
<accession>A0A9D1LRZ3</accession>
<reference evidence="2" key="2">
    <citation type="journal article" date="2021" name="PeerJ">
        <title>Extensive microbial diversity within the chicken gut microbiome revealed by metagenomics and culture.</title>
        <authorList>
            <person name="Gilroy R."/>
            <person name="Ravi A."/>
            <person name="Getino M."/>
            <person name="Pursley I."/>
            <person name="Horton D.L."/>
            <person name="Alikhan N.F."/>
            <person name="Baker D."/>
            <person name="Gharbi K."/>
            <person name="Hall N."/>
            <person name="Watson M."/>
            <person name="Adriaenssens E.M."/>
            <person name="Foster-Nyarko E."/>
            <person name="Jarju S."/>
            <person name="Secka A."/>
            <person name="Antonio M."/>
            <person name="Oren A."/>
            <person name="Chaudhuri R.R."/>
            <person name="La Ragione R."/>
            <person name="Hildebrand F."/>
            <person name="Pallen M.J."/>
        </authorList>
    </citation>
    <scope>NUCLEOTIDE SEQUENCE</scope>
    <source>
        <strain evidence="2">ChiSxjej2B14-8506</strain>
    </source>
</reference>
<evidence type="ECO:0000256" key="1">
    <source>
        <dbReference type="SAM" id="SignalP"/>
    </source>
</evidence>